<reference evidence="2" key="1">
    <citation type="journal article" date="2023" name="J. Vet. Diagn. Invest.">
        <title>Oxytetracycline-resistant Paenibacillus larvae identified in commercial beekeeping operations in Saskatchewan using pooled honey sampling.</title>
        <authorList>
            <person name="Obshta O."/>
            <person name="Zabrodski M.W."/>
            <person name="Soomro T."/>
            <person name="Wilson G."/>
            <person name="Masood F."/>
            <person name="Thebeau J."/>
            <person name="Silva M.C.B."/>
            <person name="Biganski S."/>
            <person name="Kozii I.V."/>
            <person name="Koziy R.V."/>
            <person name="Raza M.F."/>
            <person name="Jose M.S."/>
            <person name="Simko E."/>
            <person name="Wood S.C."/>
        </authorList>
    </citation>
    <scope>NUCLEOTIDE SEQUENCE</scope>
    <source>
        <strain evidence="2">PL001</strain>
    </source>
</reference>
<dbReference type="EMBL" id="JARQGV010000004">
    <property type="protein sequence ID" value="MDT2253655.1"/>
    <property type="molecule type" value="Genomic_DNA"/>
</dbReference>
<dbReference type="AlphaFoldDB" id="A0AAP5JX83"/>
<dbReference type="InterPro" id="IPR036388">
    <property type="entry name" value="WH-like_DNA-bd_sf"/>
</dbReference>
<reference evidence="2" key="2">
    <citation type="submission" date="2023-03" db="EMBL/GenBank/DDBJ databases">
        <authorList>
            <person name="Obshta O."/>
            <person name="Zabrodski M.W."/>
            <person name="Soomro T."/>
            <person name="Wilson G."/>
            <person name="Masood F."/>
            <person name="Thebeau J."/>
            <person name="Bezerra Da Silva M.C."/>
            <person name="Raza F."/>
            <person name="Biganski S."/>
            <person name="Jose M."/>
            <person name="Camilli M."/>
            <person name="Kozii I.V."/>
            <person name="Kozii R.V."/>
            <person name="Simko E."/>
            <person name="Wood S.C."/>
        </authorList>
    </citation>
    <scope>NUCLEOTIDE SEQUENCE</scope>
    <source>
        <strain evidence="2">PL001</strain>
    </source>
</reference>
<dbReference type="InterPro" id="IPR000835">
    <property type="entry name" value="HTH_MarR-typ"/>
</dbReference>
<dbReference type="GO" id="GO:0003700">
    <property type="term" value="F:DNA-binding transcription factor activity"/>
    <property type="evidence" value="ECO:0007669"/>
    <property type="project" value="InterPro"/>
</dbReference>
<comment type="caution">
    <text evidence="2">The sequence shown here is derived from an EMBL/GenBank/DDBJ whole genome shotgun (WGS) entry which is preliminary data.</text>
</comment>
<protein>
    <submittedName>
        <fullName evidence="2">Helix-turn-helix domain-containing protein</fullName>
    </submittedName>
</protein>
<evidence type="ECO:0000259" key="1">
    <source>
        <dbReference type="PROSITE" id="PS50995"/>
    </source>
</evidence>
<dbReference type="PROSITE" id="PS50995">
    <property type="entry name" value="HTH_MARR_2"/>
    <property type="match status" value="1"/>
</dbReference>
<dbReference type="InterPro" id="IPR036390">
    <property type="entry name" value="WH_DNA-bd_sf"/>
</dbReference>
<feature type="domain" description="HTH marR-type" evidence="1">
    <location>
        <begin position="1"/>
        <end position="83"/>
    </location>
</feature>
<evidence type="ECO:0000313" key="2">
    <source>
        <dbReference type="EMBL" id="MDT2253655.1"/>
    </source>
</evidence>
<accession>A0AAP5JX83</accession>
<gene>
    <name evidence="2" type="ORF">P7H09_21065</name>
</gene>
<evidence type="ECO:0000313" key="3">
    <source>
        <dbReference type="Proteomes" id="UP001259239"/>
    </source>
</evidence>
<dbReference type="SUPFAM" id="SSF46785">
    <property type="entry name" value="Winged helix' DNA-binding domain"/>
    <property type="match status" value="1"/>
</dbReference>
<proteinExistence type="predicted"/>
<sequence length="84" mass="9875">MKTLEVTKQALHAPMKQLTEMGYIISEPSASDRRVRELYLTEKGKKLEKKLSDVQRKKMEAVFQKLGWDHEIVWREVMEEIAKG</sequence>
<dbReference type="Proteomes" id="UP001259239">
    <property type="component" value="Unassembled WGS sequence"/>
</dbReference>
<organism evidence="2 3">
    <name type="scientific">Paenibacillus larvae</name>
    <dbReference type="NCBI Taxonomy" id="1464"/>
    <lineage>
        <taxon>Bacteria</taxon>
        <taxon>Bacillati</taxon>
        <taxon>Bacillota</taxon>
        <taxon>Bacilli</taxon>
        <taxon>Bacillales</taxon>
        <taxon>Paenibacillaceae</taxon>
        <taxon>Paenibacillus</taxon>
    </lineage>
</organism>
<dbReference type="Gene3D" id="1.10.10.10">
    <property type="entry name" value="Winged helix-like DNA-binding domain superfamily/Winged helix DNA-binding domain"/>
    <property type="match status" value="1"/>
</dbReference>
<name>A0AAP5JX83_9BACL</name>